<name>V5W4Q1_MARSA</name>
<evidence type="ECO:0000313" key="1">
    <source>
        <dbReference type="EMBL" id="AHC01833.1"/>
    </source>
</evidence>
<organism evidence="1">
    <name type="scientific">Marphysa sanguinea</name>
    <name type="common">Polychaete worm</name>
    <name type="synonym">Nereis sanguinea</name>
    <dbReference type="NCBI Taxonomy" id="167828"/>
    <lineage>
        <taxon>Eukaryota</taxon>
        <taxon>Metazoa</taxon>
        <taxon>Spiralia</taxon>
        <taxon>Lophotrochozoa</taxon>
        <taxon>Annelida</taxon>
        <taxon>Polychaeta</taxon>
        <taxon>Errantia</taxon>
        <taxon>Eunicida</taxon>
        <taxon>Eunicidae</taxon>
        <taxon>Marphysa</taxon>
    </lineage>
</organism>
<dbReference type="AlphaFoldDB" id="V5W4Q1"/>
<reference evidence="1" key="1">
    <citation type="journal article" date="2014" name="Mitochondrial DNA">
        <title>Complete mitochondrial genome of the marine polychaete, Marphysa sanguinea (Polychaeta, Eunicidae).</title>
        <authorList>
            <person name="Li S.L."/>
            <person name="Liu W.D."/>
            <person name="Chen Y."/>
            <person name="Bao X.B."/>
            <person name="Zhao X.M."/>
            <person name="Li Y.F."/>
        </authorList>
    </citation>
    <scope>NUCLEOTIDE SEQUENCE</scope>
</reference>
<keyword evidence="1" id="KW-0496">Mitochondrion</keyword>
<dbReference type="CTD" id="4509"/>
<gene>
    <name evidence="1" type="primary">ATP8</name>
</gene>
<dbReference type="GeneID" id="17963516"/>
<geneLocation type="mitochondrion" evidence="1"/>
<dbReference type="RefSeq" id="YP_008965282.1">
    <property type="nucleotide sequence ID" value="NC_023124.1"/>
</dbReference>
<dbReference type="EMBL" id="KF733802">
    <property type="protein sequence ID" value="AHC01833.1"/>
    <property type="molecule type" value="Genomic_DNA"/>
</dbReference>
<proteinExistence type="predicted"/>
<accession>V5W4Q1</accession>
<protein>
    <submittedName>
        <fullName evidence="1">ATP synthase F0 subunit 8</fullName>
    </submittedName>
</protein>
<sequence length="53" mass="6158">MPHLSPLKWKMMVLILLTTIAILSATTWWTQLPKFPSAPATLKSHKFPQWPWS</sequence>